<dbReference type="Pfam" id="PF04149">
    <property type="entry name" value="DUF397"/>
    <property type="match status" value="1"/>
</dbReference>
<feature type="domain" description="DUF397" evidence="1">
    <location>
        <begin position="16"/>
        <end position="60"/>
    </location>
</feature>
<protein>
    <submittedName>
        <fullName evidence="2">DUF397 domain-containing protein</fullName>
    </submittedName>
</protein>
<dbReference type="EMBL" id="JAMQAW010000024">
    <property type="protein sequence ID" value="MCM2390331.1"/>
    <property type="molecule type" value="Genomic_DNA"/>
</dbReference>
<keyword evidence="3" id="KW-1185">Reference proteome</keyword>
<organism evidence="2 3">
    <name type="scientific">Streptomyces albipurpureus</name>
    <dbReference type="NCBI Taxonomy" id="2897419"/>
    <lineage>
        <taxon>Bacteria</taxon>
        <taxon>Bacillati</taxon>
        <taxon>Actinomycetota</taxon>
        <taxon>Actinomycetes</taxon>
        <taxon>Kitasatosporales</taxon>
        <taxon>Streptomycetaceae</taxon>
        <taxon>Streptomyces</taxon>
    </lineage>
</organism>
<comment type="caution">
    <text evidence="2">The sequence shown here is derived from an EMBL/GenBank/DDBJ whole genome shotgun (WGS) entry which is preliminary data.</text>
</comment>
<sequence>MQLPEFEFNTAALCRDNRVNNCPEIAINVPGVVAIRDSEEPGTVVRMTPDGWTTLTDAIKAGEFDLSASA</sequence>
<evidence type="ECO:0000313" key="2">
    <source>
        <dbReference type="EMBL" id="MCM2390331.1"/>
    </source>
</evidence>
<evidence type="ECO:0000313" key="3">
    <source>
        <dbReference type="Proteomes" id="UP001431429"/>
    </source>
</evidence>
<dbReference type="RefSeq" id="WP_250920667.1">
    <property type="nucleotide sequence ID" value="NZ_JAMQAW010000024.1"/>
</dbReference>
<reference evidence="2" key="1">
    <citation type="submission" date="2022-06" db="EMBL/GenBank/DDBJ databases">
        <title>Genome public.</title>
        <authorList>
            <person name="Sun Q."/>
        </authorList>
    </citation>
    <scope>NUCLEOTIDE SEQUENCE</scope>
    <source>
        <strain evidence="2">CWNU-1</strain>
    </source>
</reference>
<dbReference type="Proteomes" id="UP001431429">
    <property type="component" value="Unassembled WGS sequence"/>
</dbReference>
<gene>
    <name evidence="2" type="ORF">NBG84_18875</name>
</gene>
<proteinExistence type="predicted"/>
<name>A0ABT0UPP6_9ACTN</name>
<evidence type="ECO:0000259" key="1">
    <source>
        <dbReference type="Pfam" id="PF04149"/>
    </source>
</evidence>
<accession>A0ABT0UPP6</accession>
<dbReference type="InterPro" id="IPR007278">
    <property type="entry name" value="DUF397"/>
</dbReference>